<evidence type="ECO:0000256" key="2">
    <source>
        <dbReference type="SAM" id="Phobius"/>
    </source>
</evidence>
<evidence type="ECO:0000256" key="1">
    <source>
        <dbReference type="SAM" id="Coils"/>
    </source>
</evidence>
<evidence type="ECO:0008006" key="4">
    <source>
        <dbReference type="Google" id="ProtNLM"/>
    </source>
</evidence>
<organism evidence="3">
    <name type="scientific">Marivirga arenosa</name>
    <dbReference type="NCBI Taxonomy" id="3059076"/>
    <lineage>
        <taxon>Bacteria</taxon>
        <taxon>Pseudomonadati</taxon>
        <taxon>Bacteroidota</taxon>
        <taxon>Cytophagia</taxon>
        <taxon>Cytophagales</taxon>
        <taxon>Marivirgaceae</taxon>
        <taxon>Marivirga</taxon>
    </lineage>
</organism>
<dbReference type="Proteomes" id="UP001232019">
    <property type="component" value="Chromosome"/>
</dbReference>
<keyword evidence="1" id="KW-0175">Coiled coil</keyword>
<sequence length="180" mass="21199">MKKDKLEQFINHNRNQFEADFDLDKNWDQLEAKINKKKDRHPGWMVAASIAMLLVIGWLIYDRAILTDKINQLEQITYNNKPFAEIENYYQINITEKKAKINELSKQNNLSVKTDLAALNKKYKDLKSQIKNQGAHPQLVNAMIQNLQTQIEILEQKLNILQELQEYSKNEKQENNEISI</sequence>
<dbReference type="EMBL" id="CP129968">
    <property type="protein sequence ID" value="WKK81151.1"/>
    <property type="molecule type" value="Genomic_DNA"/>
</dbReference>
<evidence type="ECO:0000313" key="3">
    <source>
        <dbReference type="EMBL" id="WKK81151.1"/>
    </source>
</evidence>
<protein>
    <recommendedName>
        <fullName evidence="4">Anti-sigma factor</fullName>
    </recommendedName>
</protein>
<reference evidence="3" key="1">
    <citation type="submission" date="2023-08" db="EMBL/GenBank/DDBJ databases">
        <title>Comparative genomics and taxonomic characterization of three novel marine species of genus Marivirga.</title>
        <authorList>
            <person name="Muhammad N."/>
            <person name="Kim S.-G."/>
        </authorList>
    </citation>
    <scope>NUCLEOTIDE SEQUENCE</scope>
    <source>
        <strain evidence="3">BKB1-2</strain>
    </source>
</reference>
<keyword evidence="2" id="KW-0812">Transmembrane</keyword>
<gene>
    <name evidence="3" type="ORF">QYS47_01840</name>
</gene>
<feature type="coiled-coil region" evidence="1">
    <location>
        <begin position="109"/>
        <end position="177"/>
    </location>
</feature>
<proteinExistence type="predicted"/>
<name>A0AA49JAB8_9BACT</name>
<keyword evidence="2" id="KW-0472">Membrane</keyword>
<dbReference type="RefSeq" id="WP_302126207.1">
    <property type="nucleotide sequence ID" value="NZ_CP129968.2"/>
</dbReference>
<keyword evidence="2" id="KW-1133">Transmembrane helix</keyword>
<dbReference type="AlphaFoldDB" id="A0AA49JAB8"/>
<feature type="transmembrane region" description="Helical" evidence="2">
    <location>
        <begin position="43"/>
        <end position="61"/>
    </location>
</feature>
<accession>A0AA49JAB8</accession>
<dbReference type="KEGG" id="marp:QYS47_01840"/>